<comment type="caution">
    <text evidence="2">The sequence shown here is derived from an EMBL/GenBank/DDBJ whole genome shotgun (WGS) entry which is preliminary data.</text>
</comment>
<keyword evidence="3" id="KW-1185">Reference proteome</keyword>
<sequence length="147" mass="16700">MRVTHMLVARRTQNYIQDAMDRLARTQEQMSTGRKVLRLSDDPPALSQLLNVRTAVERNKQYTRNITDGLSYLDGADTALGTASELLQKAIEYAIQGANGTLEPDDMAAIGEQIDYLCRQKAGMLHRGYPDFKRRGTINNYRKYMIT</sequence>
<proteinExistence type="predicted"/>
<dbReference type="Pfam" id="PF00669">
    <property type="entry name" value="Flagellin_N"/>
    <property type="match status" value="1"/>
</dbReference>
<dbReference type="InterPro" id="IPR001492">
    <property type="entry name" value="Flagellin"/>
</dbReference>
<evidence type="ECO:0000313" key="2">
    <source>
        <dbReference type="EMBL" id="MQL51444.1"/>
    </source>
</evidence>
<feature type="domain" description="Flagellin N-terminal" evidence="1">
    <location>
        <begin position="5"/>
        <end position="118"/>
    </location>
</feature>
<organism evidence="2 3">
    <name type="scientific">Desulfofundulus thermobenzoicus</name>
    <dbReference type="NCBI Taxonomy" id="29376"/>
    <lineage>
        <taxon>Bacteria</taxon>
        <taxon>Bacillati</taxon>
        <taxon>Bacillota</taxon>
        <taxon>Clostridia</taxon>
        <taxon>Eubacteriales</taxon>
        <taxon>Peptococcaceae</taxon>
        <taxon>Desulfofundulus</taxon>
    </lineage>
</organism>
<dbReference type="PANTHER" id="PTHR42792:SF1">
    <property type="entry name" value="FLAGELLAR HOOK-ASSOCIATED PROTEIN 3"/>
    <property type="match status" value="1"/>
</dbReference>
<accession>A0A6N7IND0</accession>
<protein>
    <recommendedName>
        <fullName evidence="1">Flagellin N-terminal domain-containing protein</fullName>
    </recommendedName>
</protein>
<dbReference type="GO" id="GO:0005198">
    <property type="term" value="F:structural molecule activity"/>
    <property type="evidence" value="ECO:0007669"/>
    <property type="project" value="InterPro"/>
</dbReference>
<dbReference type="OrthoDB" id="9758307at2"/>
<dbReference type="RefSeq" id="WP_152945372.1">
    <property type="nucleotide sequence ID" value="NZ_WHYR01000007.1"/>
</dbReference>
<dbReference type="PANTHER" id="PTHR42792">
    <property type="entry name" value="FLAGELLIN"/>
    <property type="match status" value="1"/>
</dbReference>
<gene>
    <name evidence="2" type="ORF">GFC01_04030</name>
</gene>
<evidence type="ECO:0000313" key="3">
    <source>
        <dbReference type="Proteomes" id="UP000441717"/>
    </source>
</evidence>
<dbReference type="Proteomes" id="UP000441717">
    <property type="component" value="Unassembled WGS sequence"/>
</dbReference>
<dbReference type="AlphaFoldDB" id="A0A6N7IND0"/>
<dbReference type="EMBL" id="WHYR01000007">
    <property type="protein sequence ID" value="MQL51444.1"/>
    <property type="molecule type" value="Genomic_DNA"/>
</dbReference>
<dbReference type="SUPFAM" id="SSF64518">
    <property type="entry name" value="Phase 1 flagellin"/>
    <property type="match status" value="1"/>
</dbReference>
<name>A0A6N7IND0_9FIRM</name>
<dbReference type="Gene3D" id="1.20.1330.10">
    <property type="entry name" value="f41 fragment of flagellin, N-terminal domain"/>
    <property type="match status" value="1"/>
</dbReference>
<dbReference type="InterPro" id="IPR001029">
    <property type="entry name" value="Flagellin_N"/>
</dbReference>
<reference evidence="2 3" key="1">
    <citation type="submission" date="2019-10" db="EMBL/GenBank/DDBJ databases">
        <title>Comparative genomics of sulfur disproportionating microorganisms.</title>
        <authorList>
            <person name="Ward L.M."/>
            <person name="Bertran E."/>
            <person name="Johnston D."/>
        </authorList>
    </citation>
    <scope>NUCLEOTIDE SEQUENCE [LARGE SCALE GENOMIC DNA]</scope>
    <source>
        <strain evidence="2 3">DSM 14055</strain>
    </source>
</reference>
<dbReference type="GO" id="GO:0009288">
    <property type="term" value="C:bacterial-type flagellum"/>
    <property type="evidence" value="ECO:0007669"/>
    <property type="project" value="InterPro"/>
</dbReference>
<evidence type="ECO:0000259" key="1">
    <source>
        <dbReference type="Pfam" id="PF00669"/>
    </source>
</evidence>